<dbReference type="InterPro" id="IPR024079">
    <property type="entry name" value="MetalloPept_cat_dom_sf"/>
</dbReference>
<evidence type="ECO:0000256" key="1">
    <source>
        <dbReference type="ARBA" id="ARBA00006040"/>
    </source>
</evidence>
<name>A0A1I3PY28_9HYPH</name>
<proteinExistence type="inferred from homology"/>
<dbReference type="FunFam" id="3.40.390.10:FF:000009">
    <property type="entry name" value="Oligopeptidase A"/>
    <property type="match status" value="1"/>
</dbReference>
<dbReference type="SUPFAM" id="SSF55486">
    <property type="entry name" value="Metalloproteases ('zincins'), catalytic domain"/>
    <property type="match status" value="1"/>
</dbReference>
<dbReference type="InterPro" id="IPR034005">
    <property type="entry name" value="M3A_DCP"/>
</dbReference>
<evidence type="ECO:0000256" key="6">
    <source>
        <dbReference type="ARBA" id="ARBA00023049"/>
    </source>
</evidence>
<evidence type="ECO:0000256" key="3">
    <source>
        <dbReference type="ARBA" id="ARBA00022723"/>
    </source>
</evidence>
<keyword evidence="10" id="KW-1185">Reference proteome</keyword>
<keyword evidence="2 7" id="KW-0645">Protease</keyword>
<evidence type="ECO:0000256" key="4">
    <source>
        <dbReference type="ARBA" id="ARBA00022801"/>
    </source>
</evidence>
<dbReference type="CDD" id="cd06456">
    <property type="entry name" value="M3A_DCP"/>
    <property type="match status" value="1"/>
</dbReference>
<dbReference type="Gene3D" id="1.10.1370.40">
    <property type="match status" value="1"/>
</dbReference>
<gene>
    <name evidence="9" type="ORF">SAMN03080618_02484</name>
</gene>
<keyword evidence="4 7" id="KW-0378">Hydrolase</keyword>
<accession>A0A1I3PY28</accession>
<dbReference type="Gene3D" id="1.10.1370.10">
    <property type="entry name" value="Neurolysin, domain 3"/>
    <property type="match status" value="1"/>
</dbReference>
<keyword evidence="5 7" id="KW-0862">Zinc</keyword>
<dbReference type="InterPro" id="IPR001567">
    <property type="entry name" value="Pept_M3A_M3B_dom"/>
</dbReference>
<dbReference type="Pfam" id="PF01432">
    <property type="entry name" value="Peptidase_M3"/>
    <property type="match status" value="1"/>
</dbReference>
<dbReference type="STRING" id="1121003.SAMN03080618_02484"/>
<dbReference type="GO" id="GO:0004180">
    <property type="term" value="F:carboxypeptidase activity"/>
    <property type="evidence" value="ECO:0007669"/>
    <property type="project" value="TreeGrafter"/>
</dbReference>
<sequence>MSEVVVDLASDPLTDWRGPLGLPDFNAISDDQFGPVFNAALAAHEREIAAIANNVDAPTIANLLEALELAGEALGRVSAIFWCRAGAHTNPQLQALEREIAPRMSRHFSAVYMNDALFSRIDTLYGQREALGLDVETGRVLEKTWKRFVKAGARLGAAEKKRLSGIGERLATLGAEFGQNVLADEAGWALFLDEGEDLAGLPEFLRDAMAEAATSRHQKGRYAVTLSRSIVEPFLTFSARADLRAKVFDAFVKRGEMGGETDNTSIVRETLELRAEKARLLGYDSFAAFKLDDTMAKTPSAVMDLLLPVWKSALAKAEADKAQLQRLAQHSGSNGPIAAADWRYWQEKLRAEKYTFDEAELKPYLQLDNMIAACFDVAERLFDLRFEELEGVSGWHEDVRVFEVRNADGSHRATFLADYFNRPSKRSGAWMSALQSGYKLGKGAAPIIYNVMNFAKPSEGRPALLSIDDARTLFHEFGHALHGMLTEARWPSVSGTAVSRDFVELPSQLYEHWLTVPEILQKHARHYRTGEPMPAALLDKMLAARTFNAGFATVEFTASALIDMAYHAKEEAPEHPLEFEASTLADLSMPAEIVMRHRTPHFLHVFSGDGYSAGYYSYMWSEVLDADAFSAFEETGDVFDAATAKKLREYIYAAGGTRDPQELYLAFRGKMPSPVAMMEKRGLS</sequence>
<dbReference type="RefSeq" id="WP_091522769.1">
    <property type="nucleotide sequence ID" value="NZ_FORF01000013.1"/>
</dbReference>
<comment type="similarity">
    <text evidence="1 7">Belongs to the peptidase M3 family.</text>
</comment>
<keyword evidence="6 7" id="KW-0482">Metalloprotease</keyword>
<comment type="cofactor">
    <cofactor evidence="7">
        <name>Zn(2+)</name>
        <dbReference type="ChEBI" id="CHEBI:29105"/>
    </cofactor>
    <text evidence="7">Binds 1 zinc ion.</text>
</comment>
<dbReference type="OrthoDB" id="9773538at2"/>
<dbReference type="PANTHER" id="PTHR43660">
    <property type="entry name" value="DIPEPTIDYL CARBOXYPEPTIDASE"/>
    <property type="match status" value="1"/>
</dbReference>
<dbReference type="GO" id="GO:0046872">
    <property type="term" value="F:metal ion binding"/>
    <property type="evidence" value="ECO:0007669"/>
    <property type="project" value="UniProtKB-UniRule"/>
</dbReference>
<organism evidence="9 10">
    <name type="scientific">Aquamicrobium aerolatum DSM 21857</name>
    <dbReference type="NCBI Taxonomy" id="1121003"/>
    <lineage>
        <taxon>Bacteria</taxon>
        <taxon>Pseudomonadati</taxon>
        <taxon>Pseudomonadota</taxon>
        <taxon>Alphaproteobacteria</taxon>
        <taxon>Hyphomicrobiales</taxon>
        <taxon>Phyllobacteriaceae</taxon>
        <taxon>Aerobium</taxon>
    </lineage>
</organism>
<dbReference type="EMBL" id="FORF01000013">
    <property type="protein sequence ID" value="SFJ26147.1"/>
    <property type="molecule type" value="Genomic_DNA"/>
</dbReference>
<dbReference type="GO" id="GO:0005829">
    <property type="term" value="C:cytosol"/>
    <property type="evidence" value="ECO:0007669"/>
    <property type="project" value="UniProtKB-ARBA"/>
</dbReference>
<feature type="domain" description="Peptidase M3A/M3B catalytic" evidence="8">
    <location>
        <begin position="238"/>
        <end position="682"/>
    </location>
</feature>
<dbReference type="Proteomes" id="UP000242763">
    <property type="component" value="Unassembled WGS sequence"/>
</dbReference>
<dbReference type="Gene3D" id="3.40.390.10">
    <property type="entry name" value="Collagenase (Catalytic Domain)"/>
    <property type="match status" value="1"/>
</dbReference>
<dbReference type="GO" id="GO:0006508">
    <property type="term" value="P:proteolysis"/>
    <property type="evidence" value="ECO:0007669"/>
    <property type="project" value="UniProtKB-KW"/>
</dbReference>
<keyword evidence="3 7" id="KW-0479">Metal-binding</keyword>
<protein>
    <submittedName>
        <fullName evidence="9">Peptidyl-dipeptidase Dcp</fullName>
    </submittedName>
</protein>
<dbReference type="PANTHER" id="PTHR43660:SF1">
    <property type="entry name" value="DIPEPTIDYL CARBOXYPEPTIDASE"/>
    <property type="match status" value="1"/>
</dbReference>
<evidence type="ECO:0000256" key="7">
    <source>
        <dbReference type="RuleBase" id="RU003435"/>
    </source>
</evidence>
<dbReference type="InterPro" id="IPR024077">
    <property type="entry name" value="Neurolysin/TOP_dom2"/>
</dbReference>
<dbReference type="GO" id="GO:0004222">
    <property type="term" value="F:metalloendopeptidase activity"/>
    <property type="evidence" value="ECO:0007669"/>
    <property type="project" value="InterPro"/>
</dbReference>
<evidence type="ECO:0000259" key="8">
    <source>
        <dbReference type="Pfam" id="PF01432"/>
    </source>
</evidence>
<evidence type="ECO:0000313" key="9">
    <source>
        <dbReference type="EMBL" id="SFJ26147.1"/>
    </source>
</evidence>
<reference evidence="10" key="1">
    <citation type="submission" date="2016-10" db="EMBL/GenBank/DDBJ databases">
        <authorList>
            <person name="Varghese N."/>
            <person name="Submissions S."/>
        </authorList>
    </citation>
    <scope>NUCLEOTIDE SEQUENCE [LARGE SCALE GENOMIC DNA]</scope>
    <source>
        <strain evidence="10">DSM 21857</strain>
    </source>
</reference>
<evidence type="ECO:0000256" key="5">
    <source>
        <dbReference type="ARBA" id="ARBA00022833"/>
    </source>
</evidence>
<dbReference type="InterPro" id="IPR045090">
    <property type="entry name" value="Pept_M3A_M3B"/>
</dbReference>
<dbReference type="AlphaFoldDB" id="A0A1I3PY28"/>
<evidence type="ECO:0000313" key="10">
    <source>
        <dbReference type="Proteomes" id="UP000242763"/>
    </source>
</evidence>
<evidence type="ECO:0000256" key="2">
    <source>
        <dbReference type="ARBA" id="ARBA00022670"/>
    </source>
</evidence>